<accession>A0A5N6SLJ5</accession>
<dbReference type="AlphaFoldDB" id="A0A5N6SLJ5"/>
<name>A0A5N6SLJ5_ASPPS</name>
<gene>
    <name evidence="2" type="ORF">BDV38DRAFT_285543</name>
</gene>
<keyword evidence="1" id="KW-0812">Transmembrane</keyword>
<keyword evidence="1" id="KW-0472">Membrane</keyword>
<evidence type="ECO:0000256" key="1">
    <source>
        <dbReference type="SAM" id="Phobius"/>
    </source>
</evidence>
<sequence length="75" mass="8467">MPELGIESADSQWLIRLLETVIMIVLAISVSTDLISRRVTWDISIHIKYGIRLFIVPGRTILMDQLISRLSQSGS</sequence>
<keyword evidence="1" id="KW-1133">Transmembrane helix</keyword>
<dbReference type="Proteomes" id="UP000325672">
    <property type="component" value="Unassembled WGS sequence"/>
</dbReference>
<protein>
    <submittedName>
        <fullName evidence="2">Uncharacterized protein</fullName>
    </submittedName>
</protein>
<keyword evidence="3" id="KW-1185">Reference proteome</keyword>
<proteinExistence type="predicted"/>
<organism evidence="2 3">
    <name type="scientific">Aspergillus pseudotamarii</name>
    <dbReference type="NCBI Taxonomy" id="132259"/>
    <lineage>
        <taxon>Eukaryota</taxon>
        <taxon>Fungi</taxon>
        <taxon>Dikarya</taxon>
        <taxon>Ascomycota</taxon>
        <taxon>Pezizomycotina</taxon>
        <taxon>Eurotiomycetes</taxon>
        <taxon>Eurotiomycetidae</taxon>
        <taxon>Eurotiales</taxon>
        <taxon>Aspergillaceae</taxon>
        <taxon>Aspergillus</taxon>
        <taxon>Aspergillus subgen. Circumdati</taxon>
    </lineage>
</organism>
<reference evidence="2 3" key="1">
    <citation type="submission" date="2019-04" db="EMBL/GenBank/DDBJ databases">
        <title>Friends and foes A comparative genomics study of 23 Aspergillus species from section Flavi.</title>
        <authorList>
            <consortium name="DOE Joint Genome Institute"/>
            <person name="Kjaerbolling I."/>
            <person name="Vesth T."/>
            <person name="Frisvad J.C."/>
            <person name="Nybo J.L."/>
            <person name="Theobald S."/>
            <person name="Kildgaard S."/>
            <person name="Isbrandt T."/>
            <person name="Kuo A."/>
            <person name="Sato A."/>
            <person name="Lyhne E.K."/>
            <person name="Kogle M.E."/>
            <person name="Wiebenga A."/>
            <person name="Kun R.S."/>
            <person name="Lubbers R.J."/>
            <person name="Makela M.R."/>
            <person name="Barry K."/>
            <person name="Chovatia M."/>
            <person name="Clum A."/>
            <person name="Daum C."/>
            <person name="Haridas S."/>
            <person name="He G."/>
            <person name="LaButti K."/>
            <person name="Lipzen A."/>
            <person name="Mondo S."/>
            <person name="Riley R."/>
            <person name="Salamov A."/>
            <person name="Simmons B.A."/>
            <person name="Magnuson J.K."/>
            <person name="Henrissat B."/>
            <person name="Mortensen U.H."/>
            <person name="Larsen T.O."/>
            <person name="Devries R.P."/>
            <person name="Grigoriev I.V."/>
            <person name="Machida M."/>
            <person name="Baker S.E."/>
            <person name="Andersen M.R."/>
        </authorList>
    </citation>
    <scope>NUCLEOTIDE SEQUENCE [LARGE SCALE GENOMIC DNA]</scope>
    <source>
        <strain evidence="2 3">CBS 117625</strain>
    </source>
</reference>
<dbReference type="EMBL" id="ML743600">
    <property type="protein sequence ID" value="KAE8134769.1"/>
    <property type="molecule type" value="Genomic_DNA"/>
</dbReference>
<evidence type="ECO:0000313" key="2">
    <source>
        <dbReference type="EMBL" id="KAE8134769.1"/>
    </source>
</evidence>
<dbReference type="GeneID" id="43644720"/>
<evidence type="ECO:0000313" key="3">
    <source>
        <dbReference type="Proteomes" id="UP000325672"/>
    </source>
</evidence>
<dbReference type="RefSeq" id="XP_031910832.1">
    <property type="nucleotide sequence ID" value="XM_032060510.1"/>
</dbReference>
<feature type="transmembrane region" description="Helical" evidence="1">
    <location>
        <begin position="13"/>
        <end position="35"/>
    </location>
</feature>